<protein>
    <submittedName>
        <fullName evidence="2">Uncharacterized protein</fullName>
    </submittedName>
</protein>
<keyword evidence="3" id="KW-1185">Reference proteome</keyword>
<dbReference type="Proteomes" id="UP000250235">
    <property type="component" value="Unassembled WGS sequence"/>
</dbReference>
<reference evidence="2 3" key="1">
    <citation type="journal article" date="2015" name="Proc. Natl. Acad. Sci. U.S.A.">
        <title>The resurrection genome of Boea hygrometrica: A blueprint for survival of dehydration.</title>
        <authorList>
            <person name="Xiao L."/>
            <person name="Yang G."/>
            <person name="Zhang L."/>
            <person name="Yang X."/>
            <person name="Zhao S."/>
            <person name="Ji Z."/>
            <person name="Zhou Q."/>
            <person name="Hu M."/>
            <person name="Wang Y."/>
            <person name="Chen M."/>
            <person name="Xu Y."/>
            <person name="Jin H."/>
            <person name="Xiao X."/>
            <person name="Hu G."/>
            <person name="Bao F."/>
            <person name="Hu Y."/>
            <person name="Wan P."/>
            <person name="Li L."/>
            <person name="Deng X."/>
            <person name="Kuang T."/>
            <person name="Xiang C."/>
            <person name="Zhu J.K."/>
            <person name="Oliver M.J."/>
            <person name="He Y."/>
        </authorList>
    </citation>
    <scope>NUCLEOTIDE SEQUENCE [LARGE SCALE GENOMIC DNA]</scope>
    <source>
        <strain evidence="3">cv. XS01</strain>
    </source>
</reference>
<name>A0A2Z7CPF3_9LAMI</name>
<feature type="compositionally biased region" description="Basic residues" evidence="1">
    <location>
        <begin position="72"/>
        <end position="86"/>
    </location>
</feature>
<evidence type="ECO:0000256" key="1">
    <source>
        <dbReference type="SAM" id="MobiDB-lite"/>
    </source>
</evidence>
<gene>
    <name evidence="2" type="ORF">F511_38696</name>
</gene>
<dbReference type="EMBL" id="KQ994576">
    <property type="protein sequence ID" value="KZV47837.1"/>
    <property type="molecule type" value="Genomic_DNA"/>
</dbReference>
<accession>A0A2Z7CPF3</accession>
<organism evidence="2 3">
    <name type="scientific">Dorcoceras hygrometricum</name>
    <dbReference type="NCBI Taxonomy" id="472368"/>
    <lineage>
        <taxon>Eukaryota</taxon>
        <taxon>Viridiplantae</taxon>
        <taxon>Streptophyta</taxon>
        <taxon>Embryophyta</taxon>
        <taxon>Tracheophyta</taxon>
        <taxon>Spermatophyta</taxon>
        <taxon>Magnoliopsida</taxon>
        <taxon>eudicotyledons</taxon>
        <taxon>Gunneridae</taxon>
        <taxon>Pentapetalae</taxon>
        <taxon>asterids</taxon>
        <taxon>lamiids</taxon>
        <taxon>Lamiales</taxon>
        <taxon>Gesneriaceae</taxon>
        <taxon>Didymocarpoideae</taxon>
        <taxon>Trichosporeae</taxon>
        <taxon>Loxocarpinae</taxon>
        <taxon>Dorcoceras</taxon>
    </lineage>
</organism>
<feature type="region of interest" description="Disordered" evidence="1">
    <location>
        <begin position="51"/>
        <end position="88"/>
    </location>
</feature>
<sequence length="228" mass="24520">MVKRLVTSPHDPLGITDSACKNQLVVVSVQYGPFNPYIPIRSTTIGPNQTLEEIRPAVTTSPETRRSSRPAGGRRHNEKLVRRKGARTAATRAALHARACAIDTRRRPAIDAQNSSLPLGQCAFSHASTLATAGQVAQPPAQDNWPLRAAAHKIASPSLRPANNLRATASSDRATCAAPSRDQRASVRVHARGKMGRGVAAHGGGRLFGKFLIQSEISRFRYNSGNTH</sequence>
<proteinExistence type="predicted"/>
<evidence type="ECO:0000313" key="2">
    <source>
        <dbReference type="EMBL" id="KZV47837.1"/>
    </source>
</evidence>
<dbReference type="AlphaFoldDB" id="A0A2Z7CPF3"/>
<evidence type="ECO:0000313" key="3">
    <source>
        <dbReference type="Proteomes" id="UP000250235"/>
    </source>
</evidence>